<evidence type="ECO:0000313" key="1">
    <source>
        <dbReference type="EMBL" id="PQD96426.1"/>
    </source>
</evidence>
<keyword evidence="2" id="KW-1185">Reference proteome</keyword>
<evidence type="ECO:0000313" key="2">
    <source>
        <dbReference type="Proteomes" id="UP000239663"/>
    </source>
</evidence>
<sequence>MEFSLELIEDKIEIFEASSPKALEKQIEKQINHNKAIMLTVNTVSYQIYTSPEGKPTYSAAVHFKLKKL</sequence>
<dbReference type="Pfam" id="PF10750">
    <property type="entry name" value="DUF2536"/>
    <property type="match status" value="1"/>
</dbReference>
<organism evidence="1 2">
    <name type="scientific">Pradoshia eiseniae</name>
    <dbReference type="NCBI Taxonomy" id="2064768"/>
    <lineage>
        <taxon>Bacteria</taxon>
        <taxon>Bacillati</taxon>
        <taxon>Bacillota</taxon>
        <taxon>Bacilli</taxon>
        <taxon>Bacillales</taxon>
        <taxon>Bacillaceae</taxon>
        <taxon>Pradoshia</taxon>
    </lineage>
</organism>
<protein>
    <submittedName>
        <fullName evidence="1">DUF2536 domain-containing protein</fullName>
    </submittedName>
</protein>
<dbReference type="OrthoDB" id="2454327at2"/>
<proteinExistence type="predicted"/>
<dbReference type="InterPro" id="IPR019686">
    <property type="entry name" value="DUF2536"/>
</dbReference>
<name>A0A2S7N325_9BACI</name>
<dbReference type="AlphaFoldDB" id="A0A2S7N325"/>
<dbReference type="RefSeq" id="WP_104847524.1">
    <property type="nucleotide sequence ID" value="NZ_PKOZ01000001.1"/>
</dbReference>
<gene>
    <name evidence="1" type="ORF">CYL18_00555</name>
</gene>
<dbReference type="EMBL" id="PKOZ01000001">
    <property type="protein sequence ID" value="PQD96426.1"/>
    <property type="molecule type" value="Genomic_DNA"/>
</dbReference>
<reference evidence="1 2" key="1">
    <citation type="submission" date="2017-12" db="EMBL/GenBank/DDBJ databases">
        <title>Taxonomic description and draft genome of Pradoshia cofamensis Gen. nov., sp. nov., a thermotolerant bacillale isolated from anterior gut of earthworm Eisenia fetida.</title>
        <authorList>
            <person name="Saha T."/>
            <person name="Chakraborty R."/>
        </authorList>
    </citation>
    <scope>NUCLEOTIDE SEQUENCE [LARGE SCALE GENOMIC DNA]</scope>
    <source>
        <strain evidence="1 2">EAG3</strain>
    </source>
</reference>
<comment type="caution">
    <text evidence="1">The sequence shown here is derived from an EMBL/GenBank/DDBJ whole genome shotgun (WGS) entry which is preliminary data.</text>
</comment>
<dbReference type="Proteomes" id="UP000239663">
    <property type="component" value="Unassembled WGS sequence"/>
</dbReference>
<accession>A0A2S7N325</accession>